<organism evidence="1">
    <name type="scientific">Sesamum radiatum</name>
    <name type="common">Black benniseed</name>
    <dbReference type="NCBI Taxonomy" id="300843"/>
    <lineage>
        <taxon>Eukaryota</taxon>
        <taxon>Viridiplantae</taxon>
        <taxon>Streptophyta</taxon>
        <taxon>Embryophyta</taxon>
        <taxon>Tracheophyta</taxon>
        <taxon>Spermatophyta</taxon>
        <taxon>Magnoliopsida</taxon>
        <taxon>eudicotyledons</taxon>
        <taxon>Gunneridae</taxon>
        <taxon>Pentapetalae</taxon>
        <taxon>asterids</taxon>
        <taxon>lamiids</taxon>
        <taxon>Lamiales</taxon>
        <taxon>Pedaliaceae</taxon>
        <taxon>Sesamum</taxon>
    </lineage>
</organism>
<reference evidence="1" key="2">
    <citation type="journal article" date="2024" name="Plant">
        <title>Genomic evolution and insights into agronomic trait innovations of Sesamum species.</title>
        <authorList>
            <person name="Miao H."/>
            <person name="Wang L."/>
            <person name="Qu L."/>
            <person name="Liu H."/>
            <person name="Sun Y."/>
            <person name="Le M."/>
            <person name="Wang Q."/>
            <person name="Wei S."/>
            <person name="Zheng Y."/>
            <person name="Lin W."/>
            <person name="Duan Y."/>
            <person name="Cao H."/>
            <person name="Xiong S."/>
            <person name="Wang X."/>
            <person name="Wei L."/>
            <person name="Li C."/>
            <person name="Ma Q."/>
            <person name="Ju M."/>
            <person name="Zhao R."/>
            <person name="Li G."/>
            <person name="Mu C."/>
            <person name="Tian Q."/>
            <person name="Mei H."/>
            <person name="Zhang T."/>
            <person name="Gao T."/>
            <person name="Zhang H."/>
        </authorList>
    </citation>
    <scope>NUCLEOTIDE SEQUENCE</scope>
    <source>
        <strain evidence="1">G02</strain>
    </source>
</reference>
<comment type="caution">
    <text evidence="1">The sequence shown here is derived from an EMBL/GenBank/DDBJ whole genome shotgun (WGS) entry which is preliminary data.</text>
</comment>
<reference evidence="1" key="1">
    <citation type="submission" date="2020-06" db="EMBL/GenBank/DDBJ databases">
        <authorList>
            <person name="Li T."/>
            <person name="Hu X."/>
            <person name="Zhang T."/>
            <person name="Song X."/>
            <person name="Zhang H."/>
            <person name="Dai N."/>
            <person name="Sheng W."/>
            <person name="Hou X."/>
            <person name="Wei L."/>
        </authorList>
    </citation>
    <scope>NUCLEOTIDE SEQUENCE</scope>
    <source>
        <strain evidence="1">G02</strain>
        <tissue evidence="1">Leaf</tissue>
    </source>
</reference>
<accession>A0AAW2LBU7</accession>
<dbReference type="EMBL" id="JACGWJ010000025">
    <property type="protein sequence ID" value="KAL0315850.1"/>
    <property type="molecule type" value="Genomic_DNA"/>
</dbReference>
<evidence type="ECO:0000313" key="1">
    <source>
        <dbReference type="EMBL" id="KAL0315850.1"/>
    </source>
</evidence>
<sequence>MLGVSGEGITVMSIALGRSSSGGDHRIERPGFARSNMACVSAIYSPAEEAEEDRRFGAAQQLVSEDRVGLCLRRPLLQ</sequence>
<dbReference type="AlphaFoldDB" id="A0AAW2LBU7"/>
<gene>
    <name evidence="1" type="ORF">Sradi_5463200</name>
</gene>
<name>A0AAW2LBU7_SESRA</name>
<protein>
    <submittedName>
        <fullName evidence="1">Uncharacterized protein</fullName>
    </submittedName>
</protein>
<proteinExistence type="predicted"/>